<protein>
    <recommendedName>
        <fullName evidence="2">Contractile injection system tube protein N-terminal domain-containing protein</fullName>
    </recommendedName>
</protein>
<reference evidence="4" key="1">
    <citation type="journal article" date="2011" name="MBio">
        <title>Novel metabolic attributes of the genus Cyanothece, comprising a group of unicellular nitrogen-fixing Cyanobacteria.</title>
        <authorList>
            <person name="Bandyopadhyay A."/>
            <person name="Elvitigala T."/>
            <person name="Welsh E."/>
            <person name="Stockel J."/>
            <person name="Liberton M."/>
            <person name="Min H."/>
            <person name="Sherman L.A."/>
            <person name="Pakrasi H.B."/>
        </authorList>
    </citation>
    <scope>NUCLEOTIDE SEQUENCE [LARGE SCALE GENOMIC DNA]</scope>
    <source>
        <strain evidence="4">PCC 7424</strain>
    </source>
</reference>
<gene>
    <name evidence="3" type="ordered locus">PCC7424_1627</name>
</gene>
<dbReference type="RefSeq" id="WP_012599010.1">
    <property type="nucleotide sequence ID" value="NC_011729.1"/>
</dbReference>
<dbReference type="eggNOG" id="COG1652">
    <property type="taxonomic scope" value="Bacteria"/>
</dbReference>
<evidence type="ECO:0000313" key="4">
    <source>
        <dbReference type="Proteomes" id="UP000002384"/>
    </source>
</evidence>
<evidence type="ECO:0000259" key="2">
    <source>
        <dbReference type="Pfam" id="PF19266"/>
    </source>
</evidence>
<organism evidence="3 4">
    <name type="scientific">Gloeothece citriformis (strain PCC 7424)</name>
    <name type="common">Cyanothece sp. (strain PCC 7424)</name>
    <dbReference type="NCBI Taxonomy" id="65393"/>
    <lineage>
        <taxon>Bacteria</taxon>
        <taxon>Bacillati</taxon>
        <taxon>Cyanobacteriota</taxon>
        <taxon>Cyanophyceae</taxon>
        <taxon>Oscillatoriophycideae</taxon>
        <taxon>Chroococcales</taxon>
        <taxon>Aphanothecaceae</taxon>
        <taxon>Gloeothece</taxon>
        <taxon>Gloeothece citriformis</taxon>
    </lineage>
</organism>
<keyword evidence="4" id="KW-1185">Reference proteome</keyword>
<dbReference type="STRING" id="65393.PCC7424_1627"/>
<dbReference type="EMBL" id="CP001291">
    <property type="protein sequence ID" value="ACK70066.1"/>
    <property type="molecule type" value="Genomic_DNA"/>
</dbReference>
<dbReference type="Pfam" id="PF19266">
    <property type="entry name" value="CIS_tube"/>
    <property type="match status" value="1"/>
</dbReference>
<feature type="region of interest" description="Disordered" evidence="1">
    <location>
        <begin position="157"/>
        <end position="194"/>
    </location>
</feature>
<dbReference type="Proteomes" id="UP000002384">
    <property type="component" value="Chromosome"/>
</dbReference>
<dbReference type="AlphaFoldDB" id="B7KAV6"/>
<feature type="domain" description="Contractile injection system tube protein N-terminal" evidence="2">
    <location>
        <begin position="26"/>
        <end position="157"/>
    </location>
</feature>
<proteinExistence type="predicted"/>
<evidence type="ECO:0000256" key="1">
    <source>
        <dbReference type="SAM" id="MobiDB-lite"/>
    </source>
</evidence>
<sequence>MATPNTQQQQNDKQQRVKKAELHSLDGEKYNFEFMFNPNEISINRKANVTENRGARTEDQGIPKVSFAHPNATIITIKNIIIDVYESGDRDLGKKMEKLTQTVKFVEGKDRPPIYIFKWGSINYLRCYVESIDYQLTLFLPDGSPVRAKASITLKEVDPSFGDSNPPPQASQNARERNSRWNQNQPQNEITSWL</sequence>
<evidence type="ECO:0000313" key="3">
    <source>
        <dbReference type="EMBL" id="ACK70066.1"/>
    </source>
</evidence>
<dbReference type="HOGENOM" id="CLU_075813_3_0_3"/>
<feature type="compositionally biased region" description="Polar residues" evidence="1">
    <location>
        <begin position="180"/>
        <end position="194"/>
    </location>
</feature>
<dbReference type="OrthoDB" id="9815939at2"/>
<name>B7KAV6_GLOC7</name>
<accession>B7KAV6</accession>
<dbReference type="InterPro" id="IPR045361">
    <property type="entry name" value="CIS_tube_prot_N"/>
</dbReference>
<dbReference type="KEGG" id="cyc:PCC7424_1627"/>